<evidence type="ECO:0008006" key="3">
    <source>
        <dbReference type="Google" id="ProtNLM"/>
    </source>
</evidence>
<gene>
    <name evidence="1" type="ORF">FDQ92_05190</name>
</gene>
<dbReference type="KEGG" id="dax:FDQ92_05190"/>
<proteinExistence type="predicted"/>
<accession>A0A4P8L3Q3</accession>
<reference evidence="1 2" key="2">
    <citation type="submission" date="2019-05" db="EMBL/GenBank/DDBJ databases">
        <authorList>
            <person name="Suflita J.M."/>
            <person name="Marks C.R."/>
        </authorList>
    </citation>
    <scope>NUCLEOTIDE SEQUENCE [LARGE SCALE GENOMIC DNA]</scope>
    <source>
        <strain evidence="1 2">ALDC</strain>
    </source>
</reference>
<evidence type="ECO:0000313" key="1">
    <source>
        <dbReference type="EMBL" id="QCQ21625.1"/>
    </source>
</evidence>
<dbReference type="EMBL" id="CP040098">
    <property type="protein sequence ID" value="QCQ21625.1"/>
    <property type="molecule type" value="Genomic_DNA"/>
</dbReference>
<protein>
    <recommendedName>
        <fullName evidence="3">Phosphohydrolase</fullName>
    </recommendedName>
</protein>
<dbReference type="RefSeq" id="WP_137423594.1">
    <property type="nucleotide sequence ID" value="NZ_CP040098.1"/>
</dbReference>
<evidence type="ECO:0000313" key="2">
    <source>
        <dbReference type="Proteomes" id="UP000298602"/>
    </source>
</evidence>
<name>A0A4P8L3Q3_9BACT</name>
<dbReference type="OrthoDB" id="9799326at2"/>
<sequence>MTTPKHCPGFEQYKDLKSFVCQCPECGAEKEIFSDEFDKKHTCAKCGKAIDFTKCSFYAGGQSDEPR</sequence>
<dbReference type="AlphaFoldDB" id="A0A4P8L3Q3"/>
<reference evidence="1 2" key="1">
    <citation type="submission" date="2019-05" db="EMBL/GenBank/DDBJ databases">
        <title>The Complete Genome Sequence of the n-alkane-degrading Desulfoglaeba alkanexedens ALDC reveals multiple alkylsuccinate synthase gene clusters.</title>
        <authorList>
            <person name="Callaghan A.V."/>
            <person name="Davidova I.A."/>
            <person name="Duncan K.E."/>
            <person name="Morris B."/>
            <person name="McInerney M.J."/>
        </authorList>
    </citation>
    <scope>NUCLEOTIDE SEQUENCE [LARGE SCALE GENOMIC DNA]</scope>
    <source>
        <strain evidence="1 2">ALDC</strain>
    </source>
</reference>
<dbReference type="Proteomes" id="UP000298602">
    <property type="component" value="Chromosome"/>
</dbReference>
<keyword evidence="2" id="KW-1185">Reference proteome</keyword>
<organism evidence="1 2">
    <name type="scientific">Desulfoglaeba alkanexedens ALDC</name>
    <dbReference type="NCBI Taxonomy" id="980445"/>
    <lineage>
        <taxon>Bacteria</taxon>
        <taxon>Pseudomonadati</taxon>
        <taxon>Thermodesulfobacteriota</taxon>
        <taxon>Syntrophobacteria</taxon>
        <taxon>Syntrophobacterales</taxon>
        <taxon>Syntrophobacteraceae</taxon>
        <taxon>Desulfoglaeba</taxon>
    </lineage>
</organism>